<feature type="domain" description="ATP-grasp" evidence="5">
    <location>
        <begin position="111"/>
        <end position="293"/>
    </location>
</feature>
<reference evidence="6" key="1">
    <citation type="journal article" date="2020" name="mSystems">
        <title>Genome- and Community-Level Interaction Insights into Carbon Utilization and Element Cycling Functions of Hydrothermarchaeota in Hydrothermal Sediment.</title>
        <authorList>
            <person name="Zhou Z."/>
            <person name="Liu Y."/>
            <person name="Xu W."/>
            <person name="Pan J."/>
            <person name="Luo Z.H."/>
            <person name="Li M."/>
        </authorList>
    </citation>
    <scope>NUCLEOTIDE SEQUENCE [LARGE SCALE GENOMIC DNA]</scope>
    <source>
        <strain evidence="6">SpSt-658</strain>
    </source>
</reference>
<evidence type="ECO:0000256" key="3">
    <source>
        <dbReference type="ARBA" id="ARBA00022840"/>
    </source>
</evidence>
<organism evidence="6">
    <name type="scientific">Ignisphaera aggregans</name>
    <dbReference type="NCBI Taxonomy" id="334771"/>
    <lineage>
        <taxon>Archaea</taxon>
        <taxon>Thermoproteota</taxon>
        <taxon>Thermoprotei</taxon>
        <taxon>Desulfurococcales</taxon>
        <taxon>Desulfurococcaceae</taxon>
        <taxon>Ignisphaera</taxon>
    </lineage>
</organism>
<keyword evidence="2 4" id="KW-0547">Nucleotide-binding</keyword>
<keyword evidence="1" id="KW-0479">Metal-binding</keyword>
<dbReference type="AlphaFoldDB" id="A0A7C4D0X4"/>
<gene>
    <name evidence="6" type="ORF">ENU31_03720</name>
</gene>
<dbReference type="EMBL" id="DTCA01000114">
    <property type="protein sequence ID" value="HGM07500.1"/>
    <property type="molecule type" value="Genomic_DNA"/>
</dbReference>
<comment type="caution">
    <text evidence="6">The sequence shown here is derived from an EMBL/GenBank/DDBJ whole genome shotgun (WGS) entry which is preliminary data.</text>
</comment>
<dbReference type="PANTHER" id="PTHR21621">
    <property type="entry name" value="RIBOSOMAL PROTEIN S6 MODIFICATION PROTEIN"/>
    <property type="match status" value="1"/>
</dbReference>
<dbReference type="PANTHER" id="PTHR21621:SF0">
    <property type="entry name" value="BETA-CITRYLGLUTAMATE SYNTHASE B-RELATED"/>
    <property type="match status" value="1"/>
</dbReference>
<evidence type="ECO:0000256" key="4">
    <source>
        <dbReference type="PROSITE-ProRule" id="PRU00409"/>
    </source>
</evidence>
<name>A0A7C4D0X4_9CREN</name>
<dbReference type="GO" id="GO:0046872">
    <property type="term" value="F:metal ion binding"/>
    <property type="evidence" value="ECO:0007669"/>
    <property type="project" value="UniProtKB-KW"/>
</dbReference>
<dbReference type="GO" id="GO:0016879">
    <property type="term" value="F:ligase activity, forming carbon-nitrogen bonds"/>
    <property type="evidence" value="ECO:0007669"/>
    <property type="project" value="TreeGrafter"/>
</dbReference>
<dbReference type="Pfam" id="PF08443">
    <property type="entry name" value="RimK"/>
    <property type="match status" value="1"/>
</dbReference>
<keyword evidence="3 4" id="KW-0067">ATP-binding</keyword>
<dbReference type="InterPro" id="IPR013651">
    <property type="entry name" value="ATP-grasp_RimK-type"/>
</dbReference>
<dbReference type="GO" id="GO:0005737">
    <property type="term" value="C:cytoplasm"/>
    <property type="evidence" value="ECO:0007669"/>
    <property type="project" value="TreeGrafter"/>
</dbReference>
<accession>A0A7C4D0X4</accession>
<dbReference type="InterPro" id="IPR011761">
    <property type="entry name" value="ATP-grasp"/>
</dbReference>
<evidence type="ECO:0000259" key="5">
    <source>
        <dbReference type="PROSITE" id="PS50975"/>
    </source>
</evidence>
<dbReference type="Gene3D" id="3.40.50.20">
    <property type="match status" value="1"/>
</dbReference>
<evidence type="ECO:0000313" key="6">
    <source>
        <dbReference type="EMBL" id="HGM07500.1"/>
    </source>
</evidence>
<dbReference type="InterPro" id="IPR004666">
    <property type="entry name" value="Rp_bS6_RimK/Lys_biosynth_LsyX"/>
</dbReference>
<dbReference type="GO" id="GO:0005524">
    <property type="term" value="F:ATP binding"/>
    <property type="evidence" value="ECO:0007669"/>
    <property type="project" value="UniProtKB-UniRule"/>
</dbReference>
<dbReference type="Gene3D" id="3.30.470.20">
    <property type="entry name" value="ATP-grasp fold, B domain"/>
    <property type="match status" value="1"/>
</dbReference>
<dbReference type="InterPro" id="IPR013815">
    <property type="entry name" value="ATP_grasp_subdomain_1"/>
</dbReference>
<protein>
    <submittedName>
        <fullName evidence="6">RimK family alpha-L-glutamate ligase</fullName>
    </submittedName>
</protein>
<proteinExistence type="predicted"/>
<dbReference type="SUPFAM" id="SSF56059">
    <property type="entry name" value="Glutathione synthetase ATP-binding domain-like"/>
    <property type="match status" value="1"/>
</dbReference>
<sequence length="298" mass="33319">MKIAVVADRAVPPWSARQIILALESLGASAVYVRPSELVSVFGEGYDTVLHLATSKPIEFNGVILRDLGSTVTLENFLRRCNVFRHLELLGTPVINPVDSIVIARDKYYSLLLLNRAGLPVPKTLVTEDFMLPLKVAEQWGKTIIKPVIGSMGFGIVMTENPDVTYTIARTLAQLKQPIYLQKYVEKPGRDIRILVVGNEVIAAYYRVQSSKDEWKTNVAQGAKPIPISNLDEELYNIVFKVMKVLKLHYAGIDVAETERGYVIFEVNASPQWRGIQKATGINPAIHLAKYVLYLVKR</sequence>
<evidence type="ECO:0000256" key="1">
    <source>
        <dbReference type="ARBA" id="ARBA00022723"/>
    </source>
</evidence>
<dbReference type="NCBIfam" id="TIGR00768">
    <property type="entry name" value="rimK_fam"/>
    <property type="match status" value="1"/>
</dbReference>
<keyword evidence="6" id="KW-0436">Ligase</keyword>
<evidence type="ECO:0000256" key="2">
    <source>
        <dbReference type="ARBA" id="ARBA00022741"/>
    </source>
</evidence>
<dbReference type="PROSITE" id="PS50975">
    <property type="entry name" value="ATP_GRASP"/>
    <property type="match status" value="1"/>
</dbReference>
<dbReference type="Gene3D" id="3.30.1490.20">
    <property type="entry name" value="ATP-grasp fold, A domain"/>
    <property type="match status" value="1"/>
</dbReference>